<dbReference type="InterPro" id="IPR050784">
    <property type="entry name" value="IAP"/>
</dbReference>
<dbReference type="GO" id="GO:0005634">
    <property type="term" value="C:nucleus"/>
    <property type="evidence" value="ECO:0007669"/>
    <property type="project" value="TreeGrafter"/>
</dbReference>
<protein>
    <submittedName>
        <fullName evidence="2">Uncharacterized protein</fullName>
    </submittedName>
</protein>
<dbReference type="SMART" id="SM00238">
    <property type="entry name" value="BIR"/>
    <property type="match status" value="1"/>
</dbReference>
<proteinExistence type="predicted"/>
<dbReference type="SUPFAM" id="SSF50494">
    <property type="entry name" value="Trypsin-like serine proteases"/>
    <property type="match status" value="1"/>
</dbReference>
<dbReference type="InterPro" id="IPR001370">
    <property type="entry name" value="BIR_rpt"/>
</dbReference>
<dbReference type="Proteomes" id="UP001283361">
    <property type="component" value="Unassembled WGS sequence"/>
</dbReference>
<dbReference type="PROSITE" id="PS50143">
    <property type="entry name" value="BIR_REPEAT_2"/>
    <property type="match status" value="1"/>
</dbReference>
<reference evidence="2" key="1">
    <citation type="journal article" date="2023" name="G3 (Bethesda)">
        <title>A reference genome for the long-term kleptoplast-retaining sea slug Elysia crispata morphotype clarki.</title>
        <authorList>
            <person name="Eastman K.E."/>
            <person name="Pendleton A.L."/>
            <person name="Shaikh M.A."/>
            <person name="Suttiyut T."/>
            <person name="Ogas R."/>
            <person name="Tomko P."/>
            <person name="Gavelis G."/>
            <person name="Widhalm J.R."/>
            <person name="Wisecaver J.H."/>
        </authorList>
    </citation>
    <scope>NUCLEOTIDE SEQUENCE</scope>
    <source>
        <strain evidence="2">ECLA1</strain>
    </source>
</reference>
<dbReference type="PANTHER" id="PTHR10044:SF139">
    <property type="entry name" value="DEATH-ASSOCIATED INHIBITOR OF APOPTOSIS 2"/>
    <property type="match status" value="1"/>
</dbReference>
<dbReference type="SUPFAM" id="SSF57924">
    <property type="entry name" value="Inhibitor of apoptosis (IAP) repeat"/>
    <property type="match status" value="1"/>
</dbReference>
<gene>
    <name evidence="2" type="ORF">RRG08_006025</name>
</gene>
<name>A0AAE1AK38_9GAST</name>
<keyword evidence="3" id="KW-1185">Reference proteome</keyword>
<sequence length="855" mass="93220">MTFQNPLLSCYWPKLASNTRAKERSCLAMAVIPHLRSTNLARTLPPIAIILRALVGAAALPWLGSEPDPGAGSSMLSSGNAANNQVGATFILDGSGYTNTDQSPTAYQHDSGESVTDDQPGNTRTESNSICPSGHTIQYPPESEVKPGQQTRSSDSGAGACPGESGASHQTAQDALWPGSGAVGPASEKQSGAFSESDISNTCRHYSSVFVAGSNYTPDAEMTARHFYGTELFEAEFSQERQRPFRPERVNVGDCEKNPGHFSYRSCVNITMETLPRYAASQHFCRFLTIVSELTVRVVVGYTSPARGQSPELESFSRGEKYRTGTGSAIRELQFSEDDSLVECDAELTPQTESSAPQVSPMADKFVSSKRTKIFKRNLPKAPLKAVRKYASNLKKKKTTLYIETNRHIVFDDAEAAETTVEFFFDQVDRKSVYSFKVSHVLHAASLQGGNRSVLVCRTSDLSFVHNLRAKRRELDLLVQQFPRSAREKLPAHVFVMHHPHGGEKVYSFGKSIVKKYMLESVSDSKLSNLSDLKGIPNDSSKTRKVLFYTADTCRGSSGAPVIAFRHTGEGADGTPSLAMDLWMHEGKEISGPLNVSAMEACTAADLAPCAPRPRSPPVTLTLPLPGPVVRMQSPTYYCYSSLRKRLESFNGVPPQTFVHSIFDLAKGGFFYAGYGDCVRCFYCGVGLKNWAPHDDIYVEHERLRPNCHFLILQLRAMGATRGATWSTTSAAVTVSQAPPAAVTLPTLPKSPPIHSPKEISSSFDFSKQPPSPGAAWSGAISNLVPSPSQRELTVFPVTGETYKSISCVKSTPTLKSALSVSSLDLTRPYRLKCFLGFEFKIACRYGSEVFDDGC</sequence>
<dbReference type="GO" id="GO:0005737">
    <property type="term" value="C:cytoplasm"/>
    <property type="evidence" value="ECO:0007669"/>
    <property type="project" value="TreeGrafter"/>
</dbReference>
<dbReference type="AlphaFoldDB" id="A0AAE1AK38"/>
<evidence type="ECO:0000313" key="3">
    <source>
        <dbReference type="Proteomes" id="UP001283361"/>
    </source>
</evidence>
<feature type="compositionally biased region" description="Polar residues" evidence="1">
    <location>
        <begin position="188"/>
        <end position="197"/>
    </location>
</feature>
<dbReference type="EMBL" id="JAWDGP010001776">
    <property type="protein sequence ID" value="KAK3788217.1"/>
    <property type="molecule type" value="Genomic_DNA"/>
</dbReference>
<feature type="compositionally biased region" description="Polar residues" evidence="1">
    <location>
        <begin position="96"/>
        <end position="131"/>
    </location>
</feature>
<dbReference type="Gene3D" id="1.10.1170.10">
    <property type="entry name" value="Inhibitor Of Apoptosis Protein (2mihbC-IAP-1), Chain A"/>
    <property type="match status" value="1"/>
</dbReference>
<dbReference type="InterPro" id="IPR009003">
    <property type="entry name" value="Peptidase_S1_PA"/>
</dbReference>
<comment type="caution">
    <text evidence="2">The sequence shown here is derived from an EMBL/GenBank/DDBJ whole genome shotgun (WGS) entry which is preliminary data.</text>
</comment>
<dbReference type="CDD" id="cd00022">
    <property type="entry name" value="BIR"/>
    <property type="match status" value="1"/>
</dbReference>
<feature type="region of interest" description="Disordered" evidence="1">
    <location>
        <begin position="93"/>
        <end position="197"/>
    </location>
</feature>
<dbReference type="Pfam" id="PF00653">
    <property type="entry name" value="BIR"/>
    <property type="match status" value="1"/>
</dbReference>
<accession>A0AAE1AK38</accession>
<evidence type="ECO:0000313" key="2">
    <source>
        <dbReference type="EMBL" id="KAK3788217.1"/>
    </source>
</evidence>
<dbReference type="GO" id="GO:0051726">
    <property type="term" value="P:regulation of cell cycle"/>
    <property type="evidence" value="ECO:0007669"/>
    <property type="project" value="TreeGrafter"/>
</dbReference>
<organism evidence="2 3">
    <name type="scientific">Elysia crispata</name>
    <name type="common">lettuce slug</name>
    <dbReference type="NCBI Taxonomy" id="231223"/>
    <lineage>
        <taxon>Eukaryota</taxon>
        <taxon>Metazoa</taxon>
        <taxon>Spiralia</taxon>
        <taxon>Lophotrochozoa</taxon>
        <taxon>Mollusca</taxon>
        <taxon>Gastropoda</taxon>
        <taxon>Heterobranchia</taxon>
        <taxon>Euthyneura</taxon>
        <taxon>Panpulmonata</taxon>
        <taxon>Sacoglossa</taxon>
        <taxon>Placobranchoidea</taxon>
        <taxon>Plakobranchidae</taxon>
        <taxon>Elysia</taxon>
    </lineage>
</organism>
<dbReference type="PANTHER" id="PTHR10044">
    <property type="entry name" value="INHIBITOR OF APOPTOSIS"/>
    <property type="match status" value="1"/>
</dbReference>
<evidence type="ECO:0000256" key="1">
    <source>
        <dbReference type="SAM" id="MobiDB-lite"/>
    </source>
</evidence>